<keyword evidence="4" id="KW-1185">Reference proteome</keyword>
<evidence type="ECO:0000256" key="2">
    <source>
        <dbReference type="SAM" id="Phobius"/>
    </source>
</evidence>
<feature type="transmembrane region" description="Helical" evidence="2">
    <location>
        <begin position="58"/>
        <end position="76"/>
    </location>
</feature>
<sequence length="263" mass="29504">MTAIVIGVAVTGSLISRHLGTDQDVPLEIAICFVLALIVYHAWFYFVRGYHTKNVTKYIDYLYLGVAAIGLLSAGLEFSRQQYAADARAAFERALDALGHLPMVMEDHSSRCRRDNDQSEKCRLLQQIPTNFRFRLNEVKLKPAIDGIEGLERWARALQNEFHLLDNPQDSFLSPGVVNIRTIVDGLRGSVFVHDPQGVVARYKFFGFFLLAAALAIRITKVSIEIFEWYSEAPTSQAIPDEKSRQAHGPEPGPLERQNGRAS</sequence>
<feature type="region of interest" description="Disordered" evidence="1">
    <location>
        <begin position="235"/>
        <end position="263"/>
    </location>
</feature>
<comment type="caution">
    <text evidence="3">The sequence shown here is derived from an EMBL/GenBank/DDBJ whole genome shotgun (WGS) entry which is preliminary data.</text>
</comment>
<evidence type="ECO:0000313" key="4">
    <source>
        <dbReference type="Proteomes" id="UP001194539"/>
    </source>
</evidence>
<evidence type="ECO:0000256" key="1">
    <source>
        <dbReference type="SAM" id="MobiDB-lite"/>
    </source>
</evidence>
<reference evidence="3 4" key="1">
    <citation type="submission" date="2020-07" db="EMBL/GenBank/DDBJ databases">
        <title>Bradyrhizobium diversity isolated from nodules of indigenous legumes of Western Australia.</title>
        <authorList>
            <person name="Klepa M.S."/>
        </authorList>
    </citation>
    <scope>NUCLEOTIDE SEQUENCE [LARGE SCALE GENOMIC DNA]</scope>
    <source>
        <strain evidence="3 4">CNPSo 4019</strain>
    </source>
</reference>
<keyword evidence="2" id="KW-0812">Transmembrane</keyword>
<dbReference type="Proteomes" id="UP001194539">
    <property type="component" value="Unassembled WGS sequence"/>
</dbReference>
<evidence type="ECO:0000313" key="3">
    <source>
        <dbReference type="EMBL" id="MBH5386660.1"/>
    </source>
</evidence>
<dbReference type="RefSeq" id="WP_197965958.1">
    <property type="nucleotide sequence ID" value="NZ_JACEGD010000008.1"/>
</dbReference>
<proteinExistence type="predicted"/>
<evidence type="ECO:0008006" key="5">
    <source>
        <dbReference type="Google" id="ProtNLM"/>
    </source>
</evidence>
<gene>
    <name evidence="3" type="ORF">H1B27_10235</name>
</gene>
<protein>
    <recommendedName>
        <fullName evidence="5">DUF4239 domain-containing protein</fullName>
    </recommendedName>
</protein>
<keyword evidence="2" id="KW-1133">Transmembrane helix</keyword>
<dbReference type="EMBL" id="JACEGD010000008">
    <property type="protein sequence ID" value="MBH5386660.1"/>
    <property type="molecule type" value="Genomic_DNA"/>
</dbReference>
<accession>A0ABS0P064</accession>
<keyword evidence="2" id="KW-0472">Membrane</keyword>
<feature type="transmembrane region" description="Helical" evidence="2">
    <location>
        <begin position="27"/>
        <end position="46"/>
    </location>
</feature>
<name>A0ABS0P064_9BRAD</name>
<organism evidence="3 4">
    <name type="scientific">Bradyrhizobium diversitatis</name>
    <dbReference type="NCBI Taxonomy" id="2755406"/>
    <lineage>
        <taxon>Bacteria</taxon>
        <taxon>Pseudomonadati</taxon>
        <taxon>Pseudomonadota</taxon>
        <taxon>Alphaproteobacteria</taxon>
        <taxon>Hyphomicrobiales</taxon>
        <taxon>Nitrobacteraceae</taxon>
        <taxon>Bradyrhizobium</taxon>
    </lineage>
</organism>